<protein>
    <submittedName>
        <fullName evidence="1">Uncharacterized protein</fullName>
    </submittedName>
</protein>
<dbReference type="EMBL" id="SIHJ01000003">
    <property type="protein sequence ID" value="TWT32240.1"/>
    <property type="molecule type" value="Genomic_DNA"/>
</dbReference>
<proteinExistence type="predicted"/>
<evidence type="ECO:0000313" key="2">
    <source>
        <dbReference type="Proteomes" id="UP000316714"/>
    </source>
</evidence>
<sequence length="82" mass="9544">MVAYVDALDVEDPAFSTHIDTLYDTLVVALNQVRHRQLKDEVRPLLYVDFGDMSDEERLWFIRQCNAPNVVEWYRSSIEPAG</sequence>
<keyword evidence="2" id="KW-1185">Reference proteome</keyword>
<accession>A0A5C5V2M8</accession>
<dbReference type="Proteomes" id="UP000316714">
    <property type="component" value="Unassembled WGS sequence"/>
</dbReference>
<name>A0A5C5V2M8_9BACT</name>
<evidence type="ECO:0000313" key="1">
    <source>
        <dbReference type="EMBL" id="TWT32240.1"/>
    </source>
</evidence>
<comment type="caution">
    <text evidence="1">The sequence shown here is derived from an EMBL/GenBank/DDBJ whole genome shotgun (WGS) entry which is preliminary data.</text>
</comment>
<gene>
    <name evidence="1" type="ORF">KOR34_40020</name>
</gene>
<dbReference type="AlphaFoldDB" id="A0A5C5V2M8"/>
<organism evidence="1 2">
    <name type="scientific">Posidoniimonas corsicana</name>
    <dbReference type="NCBI Taxonomy" id="1938618"/>
    <lineage>
        <taxon>Bacteria</taxon>
        <taxon>Pseudomonadati</taxon>
        <taxon>Planctomycetota</taxon>
        <taxon>Planctomycetia</taxon>
        <taxon>Pirellulales</taxon>
        <taxon>Lacipirellulaceae</taxon>
        <taxon>Posidoniimonas</taxon>
    </lineage>
</organism>
<reference evidence="1 2" key="1">
    <citation type="submission" date="2019-02" db="EMBL/GenBank/DDBJ databases">
        <title>Deep-cultivation of Planctomycetes and their phenomic and genomic characterization uncovers novel biology.</title>
        <authorList>
            <person name="Wiegand S."/>
            <person name="Jogler M."/>
            <person name="Boedeker C."/>
            <person name="Pinto D."/>
            <person name="Vollmers J."/>
            <person name="Rivas-Marin E."/>
            <person name="Kohn T."/>
            <person name="Peeters S.H."/>
            <person name="Heuer A."/>
            <person name="Rast P."/>
            <person name="Oberbeckmann S."/>
            <person name="Bunk B."/>
            <person name="Jeske O."/>
            <person name="Meyerdierks A."/>
            <person name="Storesund J.E."/>
            <person name="Kallscheuer N."/>
            <person name="Luecker S."/>
            <person name="Lage O.M."/>
            <person name="Pohl T."/>
            <person name="Merkel B.J."/>
            <person name="Hornburger P."/>
            <person name="Mueller R.-W."/>
            <person name="Bruemmer F."/>
            <person name="Labrenz M."/>
            <person name="Spormann A.M."/>
            <person name="Op Den Camp H."/>
            <person name="Overmann J."/>
            <person name="Amann R."/>
            <person name="Jetten M.S.M."/>
            <person name="Mascher T."/>
            <person name="Medema M.H."/>
            <person name="Devos D.P."/>
            <person name="Kaster A.-K."/>
            <person name="Ovreas L."/>
            <person name="Rohde M."/>
            <person name="Galperin M.Y."/>
            <person name="Jogler C."/>
        </authorList>
    </citation>
    <scope>NUCLEOTIDE SEQUENCE [LARGE SCALE GENOMIC DNA]</scope>
    <source>
        <strain evidence="1 2">KOR34</strain>
    </source>
</reference>